<dbReference type="InterPro" id="IPR023175">
    <property type="entry name" value="Vta1/CALS_N_sf"/>
</dbReference>
<feature type="region of interest" description="Disordered" evidence="3">
    <location>
        <begin position="255"/>
        <end position="334"/>
    </location>
</feature>
<dbReference type="GO" id="GO:0005771">
    <property type="term" value="C:multivesicular body"/>
    <property type="evidence" value="ECO:0007669"/>
    <property type="project" value="TreeGrafter"/>
</dbReference>
<dbReference type="InterPro" id="IPR039431">
    <property type="entry name" value="Vta1/CALS_N"/>
</dbReference>
<reference evidence="5" key="1">
    <citation type="submission" date="2021-03" db="EMBL/GenBank/DDBJ databases">
        <title>Comparative genomics and phylogenomic investigation of the class Geoglossomycetes provide insights into ecological specialization and systematics.</title>
        <authorList>
            <person name="Melie T."/>
            <person name="Pirro S."/>
            <person name="Miller A.N."/>
            <person name="Quandt A."/>
        </authorList>
    </citation>
    <scope>NUCLEOTIDE SEQUENCE</scope>
    <source>
        <strain evidence="5">CAQ_001_2017</strain>
    </source>
</reference>
<name>A0A9P8IGV1_9PEZI</name>
<keyword evidence="2" id="KW-0472">Membrane</keyword>
<dbReference type="GO" id="GO:0032511">
    <property type="term" value="P:late endosome to vacuole transport via multivesicular body sorting pathway"/>
    <property type="evidence" value="ECO:0007669"/>
    <property type="project" value="InterPro"/>
</dbReference>
<evidence type="ECO:0000313" key="5">
    <source>
        <dbReference type="EMBL" id="KAH0553444.1"/>
    </source>
</evidence>
<gene>
    <name evidence="5" type="ORF">GP486_006487</name>
</gene>
<protein>
    <recommendedName>
        <fullName evidence="4">Vta1/callose synthase N-terminal domain-containing protein</fullName>
    </recommendedName>
</protein>
<dbReference type="AlphaFoldDB" id="A0A9P8IGV1"/>
<feature type="compositionally biased region" description="Polar residues" evidence="3">
    <location>
        <begin position="284"/>
        <end position="294"/>
    </location>
</feature>
<evidence type="ECO:0000313" key="6">
    <source>
        <dbReference type="Proteomes" id="UP000750711"/>
    </source>
</evidence>
<dbReference type="PANTHER" id="PTHR46009">
    <property type="entry name" value="VACUOLAR PROTEIN SORTING-ASSOCIATED PROTEIN VTA1 HOMOLOG"/>
    <property type="match status" value="1"/>
</dbReference>
<keyword evidence="6" id="KW-1185">Reference proteome</keyword>
<dbReference type="EMBL" id="JAGHQM010001472">
    <property type="protein sequence ID" value="KAH0553444.1"/>
    <property type="molecule type" value="Genomic_DNA"/>
</dbReference>
<dbReference type="PANTHER" id="PTHR46009:SF1">
    <property type="entry name" value="VACUOLAR PROTEIN SORTING-ASSOCIATED PROTEIN VTA1 HOMOLOG"/>
    <property type="match status" value="1"/>
</dbReference>
<feature type="domain" description="Vta1/callose synthase N-terminal" evidence="4">
    <location>
        <begin position="61"/>
        <end position="180"/>
    </location>
</feature>
<evidence type="ECO:0000256" key="3">
    <source>
        <dbReference type="SAM" id="MobiDB-lite"/>
    </source>
</evidence>
<organism evidence="5 6">
    <name type="scientific">Trichoglossum hirsutum</name>
    <dbReference type="NCBI Taxonomy" id="265104"/>
    <lineage>
        <taxon>Eukaryota</taxon>
        <taxon>Fungi</taxon>
        <taxon>Dikarya</taxon>
        <taxon>Ascomycota</taxon>
        <taxon>Pezizomycotina</taxon>
        <taxon>Geoglossomycetes</taxon>
        <taxon>Geoglossales</taxon>
        <taxon>Geoglossaceae</taxon>
        <taxon>Trichoglossum</taxon>
    </lineage>
</organism>
<dbReference type="Gene3D" id="1.25.40.270">
    <property type="entry name" value="Vacuolar protein sorting-associated protein vta1"/>
    <property type="match status" value="1"/>
</dbReference>
<evidence type="ECO:0000259" key="4">
    <source>
        <dbReference type="Pfam" id="PF04652"/>
    </source>
</evidence>
<sequence>MASNIPSKLKSADISRFVLRATQVEKARPVVAYWCEIFFAPQPGGHSLGAGINADFSPGYYWVVSQILSKKLHTTDAESMAYTTDMMDKLEHIKAQNEGNDAILDDMAGQAYVEQFGLETFQRAENAVQANKASRQTADTFQAAATFLDLSHIWGNPEAEIAAKIKYAKFHALRIAKAVKTGEDPNLSNPKPESPPAPKESLDPNDLEVRLVAGTSSPDRGRARAASIEDVPDEHYSIQPSLAAQSIIDQSLHPSRATSLPRPADIQTTNFVPTPPDLSAGGNYYSQGQPQDANDVSPMEPSPERKDSVGGGYFPTVPAFTAEDIQMSTGELAR</sequence>
<accession>A0A9P8IGV1</accession>
<dbReference type="InterPro" id="IPR044538">
    <property type="entry name" value="Vta1-like"/>
</dbReference>
<dbReference type="Pfam" id="PF04652">
    <property type="entry name" value="Vta1"/>
    <property type="match status" value="1"/>
</dbReference>
<evidence type="ECO:0000256" key="1">
    <source>
        <dbReference type="ARBA" id="ARBA00004308"/>
    </source>
</evidence>
<comment type="subcellular location">
    <subcellularLocation>
        <location evidence="1">Endomembrane system</location>
    </subcellularLocation>
</comment>
<evidence type="ECO:0000256" key="2">
    <source>
        <dbReference type="ARBA" id="ARBA00023136"/>
    </source>
</evidence>
<dbReference type="Proteomes" id="UP000750711">
    <property type="component" value="Unassembled WGS sequence"/>
</dbReference>
<feature type="region of interest" description="Disordered" evidence="3">
    <location>
        <begin position="181"/>
        <end position="234"/>
    </location>
</feature>
<comment type="caution">
    <text evidence="5">The sequence shown here is derived from an EMBL/GenBank/DDBJ whole genome shotgun (WGS) entry which is preliminary data.</text>
</comment>
<proteinExistence type="predicted"/>